<dbReference type="EMBL" id="JAHUTI010000155">
    <property type="protein sequence ID" value="MED6231701.1"/>
    <property type="molecule type" value="Genomic_DNA"/>
</dbReference>
<organism evidence="2 3">
    <name type="scientific">Ataeniobius toweri</name>
    <dbReference type="NCBI Taxonomy" id="208326"/>
    <lineage>
        <taxon>Eukaryota</taxon>
        <taxon>Metazoa</taxon>
        <taxon>Chordata</taxon>
        <taxon>Craniata</taxon>
        <taxon>Vertebrata</taxon>
        <taxon>Euteleostomi</taxon>
        <taxon>Actinopterygii</taxon>
        <taxon>Neopterygii</taxon>
        <taxon>Teleostei</taxon>
        <taxon>Neoteleostei</taxon>
        <taxon>Acanthomorphata</taxon>
        <taxon>Ovalentaria</taxon>
        <taxon>Atherinomorphae</taxon>
        <taxon>Cyprinodontiformes</taxon>
        <taxon>Goodeidae</taxon>
        <taxon>Ataeniobius</taxon>
    </lineage>
</organism>
<gene>
    <name evidence="2" type="ORF">ATANTOWER_004957</name>
</gene>
<keyword evidence="3" id="KW-1185">Reference proteome</keyword>
<evidence type="ECO:0000313" key="2">
    <source>
        <dbReference type="EMBL" id="MED6231701.1"/>
    </source>
</evidence>
<accession>A0ABU7A0V8</accession>
<comment type="caution">
    <text evidence="2">The sequence shown here is derived from an EMBL/GenBank/DDBJ whole genome shotgun (WGS) entry which is preliminary data.</text>
</comment>
<feature type="region of interest" description="Disordered" evidence="1">
    <location>
        <begin position="94"/>
        <end position="114"/>
    </location>
</feature>
<evidence type="ECO:0000256" key="1">
    <source>
        <dbReference type="SAM" id="MobiDB-lite"/>
    </source>
</evidence>
<protein>
    <submittedName>
        <fullName evidence="2">Uncharacterized protein</fullName>
    </submittedName>
</protein>
<reference evidence="2 3" key="1">
    <citation type="submission" date="2021-07" db="EMBL/GenBank/DDBJ databases">
        <authorList>
            <person name="Palmer J.M."/>
        </authorList>
    </citation>
    <scope>NUCLEOTIDE SEQUENCE [LARGE SCALE GENOMIC DNA]</scope>
    <source>
        <strain evidence="2 3">AT_MEX2019</strain>
        <tissue evidence="2">Muscle</tissue>
    </source>
</reference>
<proteinExistence type="predicted"/>
<evidence type="ECO:0000313" key="3">
    <source>
        <dbReference type="Proteomes" id="UP001345963"/>
    </source>
</evidence>
<feature type="non-terminal residue" evidence="2">
    <location>
        <position position="1"/>
    </location>
</feature>
<feature type="compositionally biased region" description="Polar residues" evidence="1">
    <location>
        <begin position="94"/>
        <end position="103"/>
    </location>
</feature>
<dbReference type="Proteomes" id="UP001345963">
    <property type="component" value="Unassembled WGS sequence"/>
</dbReference>
<name>A0ABU7A0V8_9TELE</name>
<feature type="compositionally biased region" description="Polar residues" evidence="1">
    <location>
        <begin position="1"/>
        <end position="16"/>
    </location>
</feature>
<feature type="region of interest" description="Disordered" evidence="1">
    <location>
        <begin position="1"/>
        <end position="28"/>
    </location>
</feature>
<sequence>TAAVYQTRSRSCSQGPQDEASPLGRPNLPFSDTHLLRLKPHTTLTPFSYPYQWMTPQPAEVNCAEGALLLRPHSGPQLQSCRINQRLLSLAGTLSHSGSQHQPGTICPGPVTQI</sequence>